<dbReference type="Pfam" id="PF12796">
    <property type="entry name" value="Ank_2"/>
    <property type="match status" value="1"/>
</dbReference>
<dbReference type="PRINTS" id="PR01415">
    <property type="entry name" value="ANKYRIN"/>
</dbReference>
<accession>A0A383D6E9</accession>
<dbReference type="InterPro" id="IPR036770">
    <property type="entry name" value="Ankyrin_rpt-contain_sf"/>
</dbReference>
<feature type="region of interest" description="Disordered" evidence="3">
    <location>
        <begin position="187"/>
        <end position="221"/>
    </location>
</feature>
<keyword evidence="2" id="KW-0040">ANK repeat</keyword>
<feature type="compositionally biased region" description="Basic and acidic residues" evidence="3">
    <location>
        <begin position="202"/>
        <end position="221"/>
    </location>
</feature>
<dbReference type="PROSITE" id="PS50088">
    <property type="entry name" value="ANK_REPEAT"/>
    <property type="match status" value="3"/>
</dbReference>
<dbReference type="EMBL" id="UINC01214562">
    <property type="protein sequence ID" value="SVE39849.1"/>
    <property type="molecule type" value="Genomic_DNA"/>
</dbReference>
<dbReference type="SUPFAM" id="SSF48403">
    <property type="entry name" value="Ankyrin repeat"/>
    <property type="match status" value="1"/>
</dbReference>
<gene>
    <name evidence="4" type="ORF">METZ01_LOCUS492703</name>
</gene>
<proteinExistence type="predicted"/>
<keyword evidence="1" id="KW-0677">Repeat</keyword>
<organism evidence="4">
    <name type="scientific">marine metagenome</name>
    <dbReference type="NCBI Taxonomy" id="408172"/>
    <lineage>
        <taxon>unclassified sequences</taxon>
        <taxon>metagenomes</taxon>
        <taxon>ecological metagenomes</taxon>
    </lineage>
</organism>
<evidence type="ECO:0000256" key="2">
    <source>
        <dbReference type="ARBA" id="ARBA00023043"/>
    </source>
</evidence>
<dbReference type="InterPro" id="IPR002110">
    <property type="entry name" value="Ankyrin_rpt"/>
</dbReference>
<evidence type="ECO:0000313" key="4">
    <source>
        <dbReference type="EMBL" id="SVE39849.1"/>
    </source>
</evidence>
<dbReference type="Gene3D" id="1.25.40.20">
    <property type="entry name" value="Ankyrin repeat-containing domain"/>
    <property type="match status" value="2"/>
</dbReference>
<dbReference type="InterPro" id="IPR051637">
    <property type="entry name" value="Ank_repeat_dom-contain_49"/>
</dbReference>
<evidence type="ECO:0000256" key="3">
    <source>
        <dbReference type="SAM" id="MobiDB-lite"/>
    </source>
</evidence>
<dbReference type="PROSITE" id="PS51257">
    <property type="entry name" value="PROKAR_LIPOPROTEIN"/>
    <property type="match status" value="1"/>
</dbReference>
<sequence length="221" mass="22785">MKHILITTIAAVVLVGCATMLPPDYSLSDAIKKGDIETVKQRLDEGADVNAPIPSRKSSSEVVTAGVLTGVFLASTGGMGGGSFGGGRKIILPLHLAALNGQKKIAELLIAKGADVSTKDGSGRTLLHFAAQKGHNEVAELLIANSADVNAKERGGRTPLHTAAYWGGKEVAALLLAKGAEVNARDKSGATPLGGAIRRKHSETADLLRKHGGKTGEELEA</sequence>
<protein>
    <submittedName>
        <fullName evidence="4">Uncharacterized protein</fullName>
    </submittedName>
</protein>
<evidence type="ECO:0000256" key="1">
    <source>
        <dbReference type="ARBA" id="ARBA00022737"/>
    </source>
</evidence>
<dbReference type="AlphaFoldDB" id="A0A383D6E9"/>
<dbReference type="PROSITE" id="PS50297">
    <property type="entry name" value="ANK_REP_REGION"/>
    <property type="match status" value="3"/>
</dbReference>
<feature type="non-terminal residue" evidence="4">
    <location>
        <position position="221"/>
    </location>
</feature>
<dbReference type="PANTHER" id="PTHR24180:SF45">
    <property type="entry name" value="POLY [ADP-RIBOSE] POLYMERASE TANKYRASE"/>
    <property type="match status" value="1"/>
</dbReference>
<dbReference type="SMART" id="SM00248">
    <property type="entry name" value="ANK"/>
    <property type="match status" value="5"/>
</dbReference>
<dbReference type="PANTHER" id="PTHR24180">
    <property type="entry name" value="CYCLIN-DEPENDENT KINASE INHIBITOR 2C-RELATED"/>
    <property type="match status" value="1"/>
</dbReference>
<reference evidence="4" key="1">
    <citation type="submission" date="2018-05" db="EMBL/GenBank/DDBJ databases">
        <authorList>
            <person name="Lanie J.A."/>
            <person name="Ng W.-L."/>
            <person name="Kazmierczak K.M."/>
            <person name="Andrzejewski T.M."/>
            <person name="Davidsen T.M."/>
            <person name="Wayne K.J."/>
            <person name="Tettelin H."/>
            <person name="Glass J.I."/>
            <person name="Rusch D."/>
            <person name="Podicherti R."/>
            <person name="Tsui H.-C.T."/>
            <person name="Winkler M.E."/>
        </authorList>
    </citation>
    <scope>NUCLEOTIDE SEQUENCE</scope>
</reference>
<name>A0A383D6E9_9ZZZZ</name>